<gene>
    <name evidence="2" type="ORF">HMPREF1317_1863</name>
</gene>
<dbReference type="AlphaFoldDB" id="J0XGY1"/>
<sequence length="145" mass="15076">MDDEAAPRPVLVFLVRALVAFLAACVGGLVLYWADADLFAVYAYGTFGFFTFVQVLVSIPSALLARPTRVKALVVVSPVLVFVPVAIVVGLVAGRGGAGTSPVLGGAAVLAAVVVAQLCAAVSAWLLREAFRAWRVRSALAEGEF</sequence>
<reference evidence="2 3" key="1">
    <citation type="submission" date="2012-05" db="EMBL/GenBank/DDBJ databases">
        <authorList>
            <person name="Harkins D.M."/>
            <person name="Madupu R."/>
            <person name="Durkin A.S."/>
            <person name="Torralba M."/>
            <person name="Methe B."/>
            <person name="Sutton G.G."/>
            <person name="Nelson K.E."/>
        </authorList>
    </citation>
    <scope>NUCLEOTIDE SEQUENCE [LARGE SCALE GENOMIC DNA]</scope>
    <source>
        <strain evidence="2 3">F0490</strain>
    </source>
</reference>
<dbReference type="PATRIC" id="fig|1125717.3.peg.379"/>
<keyword evidence="1" id="KW-1133">Transmembrane helix</keyword>
<comment type="caution">
    <text evidence="2">The sequence shown here is derived from an EMBL/GenBank/DDBJ whole genome shotgun (WGS) entry which is preliminary data.</text>
</comment>
<dbReference type="EMBL" id="AKFS01000059">
    <property type="protein sequence ID" value="EJF47956.1"/>
    <property type="molecule type" value="Genomic_DNA"/>
</dbReference>
<feature type="transmembrane region" description="Helical" evidence="1">
    <location>
        <begin position="12"/>
        <end position="33"/>
    </location>
</feature>
<keyword evidence="3" id="KW-1185">Reference proteome</keyword>
<organism evidence="2 3">
    <name type="scientific">Schaalia georgiae F0490</name>
    <dbReference type="NCBI Taxonomy" id="1125717"/>
    <lineage>
        <taxon>Bacteria</taxon>
        <taxon>Bacillati</taxon>
        <taxon>Actinomycetota</taxon>
        <taxon>Actinomycetes</taxon>
        <taxon>Actinomycetales</taxon>
        <taxon>Actinomycetaceae</taxon>
        <taxon>Schaalia</taxon>
    </lineage>
</organism>
<proteinExistence type="predicted"/>
<feature type="transmembrane region" description="Helical" evidence="1">
    <location>
        <begin position="72"/>
        <end position="93"/>
    </location>
</feature>
<dbReference type="Proteomes" id="UP000004578">
    <property type="component" value="Unassembled WGS sequence"/>
</dbReference>
<evidence type="ECO:0000313" key="2">
    <source>
        <dbReference type="EMBL" id="EJF47956.1"/>
    </source>
</evidence>
<feature type="transmembrane region" description="Helical" evidence="1">
    <location>
        <begin position="39"/>
        <end position="65"/>
    </location>
</feature>
<dbReference type="RefSeq" id="WP_005868185.1">
    <property type="nucleotide sequence ID" value="NZ_AKFS01000059.1"/>
</dbReference>
<protein>
    <submittedName>
        <fullName evidence="2">Uncharacterized protein</fullName>
    </submittedName>
</protein>
<evidence type="ECO:0000256" key="1">
    <source>
        <dbReference type="SAM" id="Phobius"/>
    </source>
</evidence>
<keyword evidence="1" id="KW-0812">Transmembrane</keyword>
<feature type="transmembrane region" description="Helical" evidence="1">
    <location>
        <begin position="105"/>
        <end position="127"/>
    </location>
</feature>
<evidence type="ECO:0000313" key="3">
    <source>
        <dbReference type="Proteomes" id="UP000004578"/>
    </source>
</evidence>
<accession>J0XGY1</accession>
<name>J0XGY1_9ACTO</name>
<keyword evidence="1" id="KW-0472">Membrane</keyword>